<dbReference type="InterPro" id="IPR036049">
    <property type="entry name" value="Ribosomal_uL29_sf"/>
</dbReference>
<accession>A0A7V5PMS4</accession>
<proteinExistence type="inferred from homology"/>
<sequence length="72" mass="8723">MKEDYSTLTLEELKEKLEELEEEYTNLHIQKATHELTNPIRIRFVRRDIARVKTFIRQHELGIIKTKEKEQA</sequence>
<evidence type="ECO:0000256" key="2">
    <source>
        <dbReference type="ARBA" id="ARBA00022980"/>
    </source>
</evidence>
<dbReference type="Gene3D" id="1.10.287.310">
    <property type="match status" value="1"/>
</dbReference>
<name>A0A7V5PMS4_CALAY</name>
<reference evidence="7" key="1">
    <citation type="journal article" date="2020" name="mSystems">
        <title>Genome- and Community-Level Interaction Insights into Carbon Utilization and Element Cycling Functions of Hydrothermarchaeota in Hydrothermal Sediment.</title>
        <authorList>
            <person name="Zhou Z."/>
            <person name="Liu Y."/>
            <person name="Xu W."/>
            <person name="Pan J."/>
            <person name="Luo Z.H."/>
            <person name="Li M."/>
        </authorList>
    </citation>
    <scope>NUCLEOTIDE SEQUENCE [LARGE SCALE GENOMIC DNA]</scope>
    <source>
        <strain evidence="7">HyVt-527</strain>
    </source>
</reference>
<dbReference type="AlphaFoldDB" id="A0A7V5PMS4"/>
<dbReference type="GO" id="GO:0005840">
    <property type="term" value="C:ribosome"/>
    <property type="evidence" value="ECO:0007669"/>
    <property type="project" value="UniProtKB-KW"/>
</dbReference>
<dbReference type="InterPro" id="IPR018254">
    <property type="entry name" value="Ribosomal_uL29_CS"/>
</dbReference>
<comment type="similarity">
    <text evidence="1 5">Belongs to the universal ribosomal protein uL29 family.</text>
</comment>
<organism evidence="7">
    <name type="scientific">Caldithrix abyssi</name>
    <dbReference type="NCBI Taxonomy" id="187145"/>
    <lineage>
        <taxon>Bacteria</taxon>
        <taxon>Pseudomonadati</taxon>
        <taxon>Calditrichota</taxon>
        <taxon>Calditrichia</taxon>
        <taxon>Calditrichales</taxon>
        <taxon>Calditrichaceae</taxon>
        <taxon>Caldithrix</taxon>
    </lineage>
</organism>
<dbReference type="Proteomes" id="UP000886124">
    <property type="component" value="Unassembled WGS sequence"/>
</dbReference>
<dbReference type="EMBL" id="DROD01000136">
    <property type="protein sequence ID" value="HHJ51918.1"/>
    <property type="molecule type" value="Genomic_DNA"/>
</dbReference>
<evidence type="ECO:0000256" key="1">
    <source>
        <dbReference type="ARBA" id="ARBA00009254"/>
    </source>
</evidence>
<dbReference type="InterPro" id="IPR001854">
    <property type="entry name" value="Ribosomal_uL29"/>
</dbReference>
<gene>
    <name evidence="5" type="primary">rpmC</name>
    <name evidence="7" type="ORF">ENJ89_01875</name>
</gene>
<comment type="caution">
    <text evidence="7">The sequence shown here is derived from an EMBL/GenBank/DDBJ whole genome shotgun (WGS) entry which is preliminary data.</text>
</comment>
<evidence type="ECO:0000256" key="6">
    <source>
        <dbReference type="SAM" id="Coils"/>
    </source>
</evidence>
<evidence type="ECO:0000256" key="3">
    <source>
        <dbReference type="ARBA" id="ARBA00023274"/>
    </source>
</evidence>
<dbReference type="GO" id="GO:0006412">
    <property type="term" value="P:translation"/>
    <property type="evidence" value="ECO:0007669"/>
    <property type="project" value="UniProtKB-UniRule"/>
</dbReference>
<dbReference type="HAMAP" id="MF_00374">
    <property type="entry name" value="Ribosomal_uL29"/>
    <property type="match status" value="1"/>
</dbReference>
<dbReference type="Pfam" id="PF00831">
    <property type="entry name" value="Ribosomal_L29"/>
    <property type="match status" value="1"/>
</dbReference>
<feature type="coiled-coil region" evidence="6">
    <location>
        <begin position="3"/>
        <end position="37"/>
    </location>
</feature>
<dbReference type="PROSITE" id="PS00579">
    <property type="entry name" value="RIBOSOMAL_L29"/>
    <property type="match status" value="1"/>
</dbReference>
<evidence type="ECO:0000313" key="7">
    <source>
        <dbReference type="EMBL" id="HHJ51918.1"/>
    </source>
</evidence>
<keyword evidence="3 5" id="KW-0687">Ribonucleoprotein</keyword>
<dbReference type="GO" id="GO:1990904">
    <property type="term" value="C:ribonucleoprotein complex"/>
    <property type="evidence" value="ECO:0007669"/>
    <property type="project" value="UniProtKB-KW"/>
</dbReference>
<keyword evidence="6" id="KW-0175">Coiled coil</keyword>
<dbReference type="NCBIfam" id="TIGR00012">
    <property type="entry name" value="L29"/>
    <property type="match status" value="1"/>
</dbReference>
<evidence type="ECO:0000256" key="4">
    <source>
        <dbReference type="ARBA" id="ARBA00035204"/>
    </source>
</evidence>
<dbReference type="GO" id="GO:0003735">
    <property type="term" value="F:structural constituent of ribosome"/>
    <property type="evidence" value="ECO:0007669"/>
    <property type="project" value="InterPro"/>
</dbReference>
<evidence type="ECO:0000256" key="5">
    <source>
        <dbReference type="HAMAP-Rule" id="MF_00374"/>
    </source>
</evidence>
<dbReference type="SUPFAM" id="SSF46561">
    <property type="entry name" value="Ribosomal protein L29 (L29p)"/>
    <property type="match status" value="1"/>
</dbReference>
<protein>
    <recommendedName>
        <fullName evidence="4 5">Large ribosomal subunit protein uL29</fullName>
    </recommendedName>
</protein>
<keyword evidence="2 5" id="KW-0689">Ribosomal protein</keyword>